<gene>
    <name evidence="20" type="primary">nad2</name>
</gene>
<proteinExistence type="inferred from homology"/>
<evidence type="ECO:0000256" key="5">
    <source>
        <dbReference type="ARBA" id="ARBA00021008"/>
    </source>
</evidence>
<keyword evidence="15 18" id="KW-0496">Mitochondrion</keyword>
<evidence type="ECO:0000256" key="4">
    <source>
        <dbReference type="ARBA" id="ARBA00012944"/>
    </source>
</evidence>
<keyword evidence="10 18" id="KW-1278">Translocase</keyword>
<evidence type="ECO:0000256" key="7">
    <source>
        <dbReference type="ARBA" id="ARBA00022660"/>
    </source>
</evidence>
<evidence type="ECO:0000256" key="9">
    <source>
        <dbReference type="ARBA" id="ARBA00022792"/>
    </source>
</evidence>
<dbReference type="AlphaFoldDB" id="Q2TCR6"/>
<comment type="function">
    <text evidence="1">Core subunit of the mitochondrial membrane respiratory chain NADH dehydrogenase (Complex I) that is believed to belong to the minimal assembly required for catalysis. Complex I functions in the transfer of electrons from NADH to the respiratory chain. The immediate electron acceptor for the enzyme is believed to be ubiquinone.</text>
</comment>
<evidence type="ECO:0000256" key="8">
    <source>
        <dbReference type="ARBA" id="ARBA00022692"/>
    </source>
</evidence>
<dbReference type="InterPro" id="IPR001750">
    <property type="entry name" value="ND/Mrp_TM"/>
</dbReference>
<sequence length="346" mass="38857">MNPAKILFLSTLIGGTLISVSSTSWFGVWMGLEVNLLSFIPLMSNGSDLRSTEASLKYFLAQTLGSVVLILGAIYLLYSFSLTTSLLYSTQAACMINSSILLKLGAAPFHFWLPSVAESLSWANNIILMTWQKLAPLAILSYTNINSMPLINMSIILSALIGGWGGLNQTMLRKLMAFSSINHLAWIMSSMLISESLWLFYYTTYVIMSLAVVVYFMNTEISHINQIYDSIELNKTSQNMITVNFLSLGGLPPFLGFMPKWLTIQALMLTSHYVITYIMIMSTLITLFYYIRMIHLGLTILNSTKMWFTHLHQKKSAPKFTITFLSITSALGLPFFPGPHFPFYKN</sequence>
<geneLocation type="mitochondrion" evidence="20"/>
<dbReference type="EC" id="7.1.1.2" evidence="4 18"/>
<evidence type="ECO:0000256" key="12">
    <source>
        <dbReference type="ARBA" id="ARBA00022989"/>
    </source>
</evidence>
<keyword evidence="7 18" id="KW-0679">Respiratory chain</keyword>
<evidence type="ECO:0000256" key="11">
    <source>
        <dbReference type="ARBA" id="ARBA00022982"/>
    </source>
</evidence>
<dbReference type="EMBL" id="AY956355">
    <property type="protein sequence ID" value="AAX39850.1"/>
    <property type="molecule type" value="Genomic_DNA"/>
</dbReference>
<feature type="transmembrane region" description="Helical" evidence="18">
    <location>
        <begin position="239"/>
        <end position="258"/>
    </location>
</feature>
<evidence type="ECO:0000256" key="1">
    <source>
        <dbReference type="ARBA" id="ARBA00003257"/>
    </source>
</evidence>
<keyword evidence="8 18" id="KW-0812">Transmembrane</keyword>
<keyword evidence="6" id="KW-0813">Transport</keyword>
<evidence type="ECO:0000259" key="19">
    <source>
        <dbReference type="Pfam" id="PF00361"/>
    </source>
</evidence>
<evidence type="ECO:0000256" key="16">
    <source>
        <dbReference type="ARBA" id="ARBA00023136"/>
    </source>
</evidence>
<comment type="catalytic activity">
    <reaction evidence="17 18">
        <text>a ubiquinone + NADH + 5 H(+)(in) = a ubiquinol + NAD(+) + 4 H(+)(out)</text>
        <dbReference type="Rhea" id="RHEA:29091"/>
        <dbReference type="Rhea" id="RHEA-COMP:9565"/>
        <dbReference type="Rhea" id="RHEA-COMP:9566"/>
        <dbReference type="ChEBI" id="CHEBI:15378"/>
        <dbReference type="ChEBI" id="CHEBI:16389"/>
        <dbReference type="ChEBI" id="CHEBI:17976"/>
        <dbReference type="ChEBI" id="CHEBI:57540"/>
        <dbReference type="ChEBI" id="CHEBI:57945"/>
        <dbReference type="EC" id="7.1.1.2"/>
    </reaction>
</comment>
<keyword evidence="11 18" id="KW-0249">Electron transport</keyword>
<protein>
    <recommendedName>
        <fullName evidence="5 18">NADH-ubiquinone oxidoreductase chain 2</fullName>
        <ecNumber evidence="4 18">7.1.1.2</ecNumber>
    </recommendedName>
</protein>
<feature type="transmembrane region" description="Helical" evidence="18">
    <location>
        <begin position="7"/>
        <end position="32"/>
    </location>
</feature>
<dbReference type="GO" id="GO:0008137">
    <property type="term" value="F:NADH dehydrogenase (ubiquinone) activity"/>
    <property type="evidence" value="ECO:0007669"/>
    <property type="project" value="UniProtKB-EC"/>
</dbReference>
<evidence type="ECO:0000256" key="3">
    <source>
        <dbReference type="ARBA" id="ARBA00007012"/>
    </source>
</evidence>
<evidence type="ECO:0000256" key="13">
    <source>
        <dbReference type="ARBA" id="ARBA00023027"/>
    </source>
</evidence>
<reference evidence="20" key="1">
    <citation type="journal article" date="2006" name="Insect Mol. Biol.">
        <title>The mitochondrial genome of the bristletail Petrobius brevistylis (Archaeognatha: Machilidae).</title>
        <authorList>
            <person name="Podsiadlowski L."/>
        </authorList>
    </citation>
    <scope>NUCLEOTIDE SEQUENCE</scope>
</reference>
<evidence type="ECO:0000256" key="10">
    <source>
        <dbReference type="ARBA" id="ARBA00022967"/>
    </source>
</evidence>
<dbReference type="GO" id="GO:0006120">
    <property type="term" value="P:mitochondrial electron transport, NADH to ubiquinone"/>
    <property type="evidence" value="ECO:0007669"/>
    <property type="project" value="InterPro"/>
</dbReference>
<dbReference type="PANTHER" id="PTHR46552:SF1">
    <property type="entry name" value="NADH-UBIQUINONE OXIDOREDUCTASE CHAIN 2"/>
    <property type="match status" value="1"/>
</dbReference>
<feature type="transmembrane region" description="Helical" evidence="18">
    <location>
        <begin position="270"/>
        <end position="291"/>
    </location>
</feature>
<organism evidence="20">
    <name type="scientific">Petrobius brevistylis</name>
    <dbReference type="NCBI Taxonomy" id="50562"/>
    <lineage>
        <taxon>Eukaryota</taxon>
        <taxon>Metazoa</taxon>
        <taxon>Ecdysozoa</taxon>
        <taxon>Arthropoda</taxon>
        <taxon>Hexapoda</taxon>
        <taxon>Insecta</taxon>
        <taxon>Monocondylia</taxon>
        <taxon>Archaeognatha</taxon>
        <taxon>Machilidae</taxon>
        <taxon>Petrobius</taxon>
    </lineage>
</organism>
<feature type="transmembrane region" description="Helical" evidence="18">
    <location>
        <begin position="199"/>
        <end position="218"/>
    </location>
</feature>
<dbReference type="Pfam" id="PF00361">
    <property type="entry name" value="Proton_antipo_M"/>
    <property type="match status" value="1"/>
</dbReference>
<name>Q2TCR6_9INSE</name>
<evidence type="ECO:0000256" key="15">
    <source>
        <dbReference type="ARBA" id="ARBA00023128"/>
    </source>
</evidence>
<comment type="subcellular location">
    <subcellularLocation>
        <location evidence="2 18">Mitochondrion inner membrane</location>
        <topology evidence="2 18">Multi-pass membrane protein</topology>
    </subcellularLocation>
</comment>
<dbReference type="PRINTS" id="PR01436">
    <property type="entry name" value="NADHDHGNASE2"/>
</dbReference>
<evidence type="ECO:0000313" key="20">
    <source>
        <dbReference type="EMBL" id="AAX39850.1"/>
    </source>
</evidence>
<keyword evidence="9 18" id="KW-0999">Mitochondrion inner membrane</keyword>
<evidence type="ECO:0000256" key="6">
    <source>
        <dbReference type="ARBA" id="ARBA00022448"/>
    </source>
</evidence>
<keyword evidence="13 18" id="KW-0520">NAD</keyword>
<evidence type="ECO:0000256" key="18">
    <source>
        <dbReference type="RuleBase" id="RU003403"/>
    </source>
</evidence>
<dbReference type="PANTHER" id="PTHR46552">
    <property type="entry name" value="NADH-UBIQUINONE OXIDOREDUCTASE CHAIN 2"/>
    <property type="match status" value="1"/>
</dbReference>
<evidence type="ECO:0000256" key="17">
    <source>
        <dbReference type="ARBA" id="ARBA00049551"/>
    </source>
</evidence>
<dbReference type="InterPro" id="IPR050175">
    <property type="entry name" value="Complex_I_Subunit_2"/>
</dbReference>
<feature type="transmembrane region" description="Helical" evidence="18">
    <location>
        <begin position="150"/>
        <end position="168"/>
    </location>
</feature>
<accession>Q2TCR6</accession>
<keyword evidence="14 18" id="KW-0830">Ubiquinone</keyword>
<feature type="transmembrane region" description="Helical" evidence="18">
    <location>
        <begin position="59"/>
        <end position="80"/>
    </location>
</feature>
<keyword evidence="12 18" id="KW-1133">Transmembrane helix</keyword>
<comment type="function">
    <text evidence="18">Core subunit of the mitochondrial membrane respiratory chain NADH dehydrogenase (Complex I) which catalyzes electron transfer from NADH through the respiratory chain, using ubiquinone as an electron acceptor. Essential for the catalytic activity and assembly of complex I.</text>
</comment>
<evidence type="ECO:0000256" key="14">
    <source>
        <dbReference type="ARBA" id="ARBA00023075"/>
    </source>
</evidence>
<evidence type="ECO:0000256" key="2">
    <source>
        <dbReference type="ARBA" id="ARBA00004448"/>
    </source>
</evidence>
<comment type="similarity">
    <text evidence="3 18">Belongs to the complex I subunit 2 family.</text>
</comment>
<keyword evidence="16 18" id="KW-0472">Membrane</keyword>
<feature type="transmembrane region" description="Helical" evidence="18">
    <location>
        <begin position="320"/>
        <end position="337"/>
    </location>
</feature>
<dbReference type="InterPro" id="IPR003917">
    <property type="entry name" value="NADH_UbQ_OxRdtase_chain2"/>
</dbReference>
<feature type="domain" description="NADH:quinone oxidoreductase/Mrp antiporter transmembrane" evidence="19">
    <location>
        <begin position="22"/>
        <end position="286"/>
    </location>
</feature>
<dbReference type="GO" id="GO:0005743">
    <property type="term" value="C:mitochondrial inner membrane"/>
    <property type="evidence" value="ECO:0007669"/>
    <property type="project" value="UniProtKB-SubCell"/>
</dbReference>